<dbReference type="RefSeq" id="WP_130358080.1">
    <property type="nucleotide sequence ID" value="NZ_SGXC01000002.1"/>
</dbReference>
<dbReference type="PANTHER" id="PTHR42756">
    <property type="entry name" value="TRANSCRIPTIONAL REGULATOR, MARR"/>
    <property type="match status" value="1"/>
</dbReference>
<evidence type="ECO:0000259" key="4">
    <source>
        <dbReference type="PROSITE" id="PS50995"/>
    </source>
</evidence>
<dbReference type="AlphaFoldDB" id="A0A4Q7NBE2"/>
<keyword evidence="3" id="KW-0804">Transcription</keyword>
<dbReference type="Gene3D" id="1.10.10.10">
    <property type="entry name" value="Winged helix-like DNA-binding domain superfamily/Winged helix DNA-binding domain"/>
    <property type="match status" value="1"/>
</dbReference>
<dbReference type="SUPFAM" id="SSF46785">
    <property type="entry name" value="Winged helix' DNA-binding domain"/>
    <property type="match status" value="1"/>
</dbReference>
<dbReference type="OrthoDB" id="9806864at2"/>
<evidence type="ECO:0000256" key="1">
    <source>
        <dbReference type="ARBA" id="ARBA00023015"/>
    </source>
</evidence>
<protein>
    <submittedName>
        <fullName evidence="5">DNA-binding MarR family transcriptional regulator</fullName>
    </submittedName>
</protein>
<reference evidence="5 6" key="1">
    <citation type="submission" date="2019-02" db="EMBL/GenBank/DDBJ databases">
        <title>Genomic Encyclopedia of Type Strains, Phase IV (KMG-IV): sequencing the most valuable type-strain genomes for metagenomic binning, comparative biology and taxonomic classification.</title>
        <authorList>
            <person name="Goeker M."/>
        </authorList>
    </citation>
    <scope>NUCLEOTIDE SEQUENCE [LARGE SCALE GENOMIC DNA]</scope>
    <source>
        <strain evidence="5 6">K24</strain>
    </source>
</reference>
<dbReference type="PRINTS" id="PR00598">
    <property type="entry name" value="HTHMARR"/>
</dbReference>
<evidence type="ECO:0000256" key="3">
    <source>
        <dbReference type="ARBA" id="ARBA00023163"/>
    </source>
</evidence>
<evidence type="ECO:0000256" key="2">
    <source>
        <dbReference type="ARBA" id="ARBA00023125"/>
    </source>
</evidence>
<dbReference type="Pfam" id="PF01047">
    <property type="entry name" value="MarR"/>
    <property type="match status" value="1"/>
</dbReference>
<dbReference type="InterPro" id="IPR036390">
    <property type="entry name" value="WH_DNA-bd_sf"/>
</dbReference>
<organism evidence="5 6">
    <name type="scientific">Pigmentiphaga kullae</name>
    <dbReference type="NCBI Taxonomy" id="151784"/>
    <lineage>
        <taxon>Bacteria</taxon>
        <taxon>Pseudomonadati</taxon>
        <taxon>Pseudomonadota</taxon>
        <taxon>Betaproteobacteria</taxon>
        <taxon>Burkholderiales</taxon>
        <taxon>Alcaligenaceae</taxon>
        <taxon>Pigmentiphaga</taxon>
    </lineage>
</organism>
<keyword evidence="2 5" id="KW-0238">DNA-binding</keyword>
<evidence type="ECO:0000313" key="6">
    <source>
        <dbReference type="Proteomes" id="UP000292445"/>
    </source>
</evidence>
<dbReference type="EMBL" id="SGXC01000002">
    <property type="protein sequence ID" value="RZS80302.1"/>
    <property type="molecule type" value="Genomic_DNA"/>
</dbReference>
<dbReference type="GO" id="GO:0003700">
    <property type="term" value="F:DNA-binding transcription factor activity"/>
    <property type="evidence" value="ECO:0007669"/>
    <property type="project" value="InterPro"/>
</dbReference>
<dbReference type="InterPro" id="IPR036388">
    <property type="entry name" value="WH-like_DNA-bd_sf"/>
</dbReference>
<dbReference type="SMART" id="SM00347">
    <property type="entry name" value="HTH_MARR"/>
    <property type="match status" value="1"/>
</dbReference>
<keyword evidence="6" id="KW-1185">Reference proteome</keyword>
<comment type="caution">
    <text evidence="5">The sequence shown here is derived from an EMBL/GenBank/DDBJ whole genome shotgun (WGS) entry which is preliminary data.</text>
</comment>
<evidence type="ECO:0000313" key="5">
    <source>
        <dbReference type="EMBL" id="RZS80302.1"/>
    </source>
</evidence>
<sequence length="161" mass="18033">MPKTPPRTTSSPRPAKSELDHSRLSHLLGFQTSLAHVKLQKAFFSSMKDLDLRPVEFAILVLLAYNDKANQQNLCRSLSLSAPRLALVLDRLQERGLLSRERSDTDRRAHHVVLTAEGRRLALEAERLSHGMEEDILAPLSQGERQILGELLAKIVRGARA</sequence>
<name>A0A4Q7NBE2_9BURK</name>
<accession>A0A4Q7NBE2</accession>
<dbReference type="PANTHER" id="PTHR42756:SF1">
    <property type="entry name" value="TRANSCRIPTIONAL REPRESSOR OF EMRAB OPERON"/>
    <property type="match status" value="1"/>
</dbReference>
<dbReference type="InterPro" id="IPR000835">
    <property type="entry name" value="HTH_MarR-typ"/>
</dbReference>
<dbReference type="PROSITE" id="PS50995">
    <property type="entry name" value="HTH_MARR_2"/>
    <property type="match status" value="1"/>
</dbReference>
<dbReference type="GO" id="GO:0003677">
    <property type="term" value="F:DNA binding"/>
    <property type="evidence" value="ECO:0007669"/>
    <property type="project" value="UniProtKB-KW"/>
</dbReference>
<dbReference type="Proteomes" id="UP000292445">
    <property type="component" value="Unassembled WGS sequence"/>
</dbReference>
<keyword evidence="1" id="KW-0805">Transcription regulation</keyword>
<gene>
    <name evidence="5" type="ORF">EV675_2901</name>
</gene>
<feature type="domain" description="HTH marR-type" evidence="4">
    <location>
        <begin position="21"/>
        <end position="157"/>
    </location>
</feature>
<proteinExistence type="predicted"/>